<feature type="domain" description="Helix-turn-helix" evidence="1">
    <location>
        <begin position="6"/>
        <end position="54"/>
    </location>
</feature>
<dbReference type="InterPro" id="IPR041657">
    <property type="entry name" value="HTH_17"/>
</dbReference>
<evidence type="ECO:0000313" key="3">
    <source>
        <dbReference type="Proteomes" id="UP000178187"/>
    </source>
</evidence>
<dbReference type="InterPro" id="IPR009061">
    <property type="entry name" value="DNA-bd_dom_put_sf"/>
</dbReference>
<evidence type="ECO:0000259" key="1">
    <source>
        <dbReference type="Pfam" id="PF12728"/>
    </source>
</evidence>
<organism evidence="2 3">
    <name type="scientific">Candidatus Danuiimicrobium aquiferis</name>
    <dbReference type="NCBI Taxonomy" id="1801832"/>
    <lineage>
        <taxon>Bacteria</taxon>
        <taxon>Pseudomonadati</taxon>
        <taxon>Candidatus Omnitrophota</taxon>
        <taxon>Candidatus Danuiimicrobium</taxon>
    </lineage>
</organism>
<dbReference type="GO" id="GO:0003677">
    <property type="term" value="F:DNA binding"/>
    <property type="evidence" value="ECO:0007669"/>
    <property type="project" value="InterPro"/>
</dbReference>
<proteinExistence type="predicted"/>
<protein>
    <recommendedName>
        <fullName evidence="1">Helix-turn-helix domain-containing protein</fullName>
    </recommendedName>
</protein>
<name>A0A1G1L2F7_9BACT</name>
<gene>
    <name evidence="2" type="ORF">A3G33_06010</name>
</gene>
<comment type="caution">
    <text evidence="2">The sequence shown here is derived from an EMBL/GenBank/DDBJ whole genome shotgun (WGS) entry which is preliminary data.</text>
</comment>
<dbReference type="InterPro" id="IPR010093">
    <property type="entry name" value="SinI_DNA-bd"/>
</dbReference>
<dbReference type="AlphaFoldDB" id="A0A1G1L2F7"/>
<dbReference type="Proteomes" id="UP000178187">
    <property type="component" value="Unassembled WGS sequence"/>
</dbReference>
<dbReference type="Pfam" id="PF12728">
    <property type="entry name" value="HTH_17"/>
    <property type="match status" value="1"/>
</dbReference>
<evidence type="ECO:0000313" key="2">
    <source>
        <dbReference type="EMBL" id="OGW99343.1"/>
    </source>
</evidence>
<reference evidence="2 3" key="1">
    <citation type="journal article" date="2016" name="Nat. Commun.">
        <title>Thousands of microbial genomes shed light on interconnected biogeochemical processes in an aquifer system.</title>
        <authorList>
            <person name="Anantharaman K."/>
            <person name="Brown C.T."/>
            <person name="Hug L.A."/>
            <person name="Sharon I."/>
            <person name="Castelle C.J."/>
            <person name="Probst A.J."/>
            <person name="Thomas B.C."/>
            <person name="Singh A."/>
            <person name="Wilkins M.J."/>
            <person name="Karaoz U."/>
            <person name="Brodie E.L."/>
            <person name="Williams K.H."/>
            <person name="Hubbard S.S."/>
            <person name="Banfield J.F."/>
        </authorList>
    </citation>
    <scope>NUCLEOTIDE SEQUENCE [LARGE SCALE GENOMIC DNA]</scope>
</reference>
<dbReference type="SUPFAM" id="SSF46955">
    <property type="entry name" value="Putative DNA-binding domain"/>
    <property type="match status" value="1"/>
</dbReference>
<accession>A0A1G1L2F7</accession>
<dbReference type="NCBIfam" id="TIGR01764">
    <property type="entry name" value="excise"/>
    <property type="match status" value="1"/>
</dbReference>
<dbReference type="InterPro" id="IPR036388">
    <property type="entry name" value="WH-like_DNA-bd_sf"/>
</dbReference>
<dbReference type="EMBL" id="MHFR01000009">
    <property type="protein sequence ID" value="OGW99343.1"/>
    <property type="molecule type" value="Genomic_DNA"/>
</dbReference>
<sequence length="74" mass="8928">MDELWTAEEASQYLRVHKETIYRWVTRRQMPFIKLPHGIRFRRSDIDRWLAKRSSLGRPVRKGLYLEANLDQAA</sequence>
<dbReference type="Gene3D" id="1.10.10.10">
    <property type="entry name" value="Winged helix-like DNA-binding domain superfamily/Winged helix DNA-binding domain"/>
    <property type="match status" value="1"/>
</dbReference>